<evidence type="ECO:0000313" key="3">
    <source>
        <dbReference type="EMBL" id="UWZ79346.1"/>
    </source>
</evidence>
<name>A0ABY5ZKX7_9BACT</name>
<sequence>MEKTILKSRKVLFAGALIASLALAATPAMAQPGYGAAPAQQAAGQDFDAQTLDQFADAAIALSEIQEEFAEQLHGVQDQEEAMAIQERVNEKMVQSVQEQGLEVQTYNAIANQMNADPQLQAKVQQLIAEKMAN</sequence>
<evidence type="ECO:0000259" key="2">
    <source>
        <dbReference type="Pfam" id="PF13767"/>
    </source>
</evidence>
<reference evidence="3" key="1">
    <citation type="journal article" date="2022" name="Environ. Microbiol.">
        <title>Geoalkalibacter halelectricus SAP #1 sp. nov. possessing extracellular electron transfer and mineral#reducing capabilities from a haloalkaline environment.</title>
        <authorList>
            <person name="Yadav S."/>
            <person name="Singh R."/>
            <person name="Sundharam S.S."/>
            <person name="Chaudhary S."/>
            <person name="Krishnamurthi S."/>
            <person name="Patil S.A."/>
        </authorList>
    </citation>
    <scope>NUCLEOTIDE SEQUENCE</scope>
    <source>
        <strain evidence="3">SAP-1</strain>
    </source>
</reference>
<dbReference type="RefSeq" id="WP_260747702.1">
    <property type="nucleotide sequence ID" value="NZ_CP092109.1"/>
</dbReference>
<keyword evidence="1" id="KW-0732">Signal</keyword>
<keyword evidence="4" id="KW-1185">Reference proteome</keyword>
<dbReference type="InterPro" id="IPR025433">
    <property type="entry name" value="DUF4168"/>
</dbReference>
<dbReference type="EMBL" id="CP092109">
    <property type="protein sequence ID" value="UWZ79346.1"/>
    <property type="molecule type" value="Genomic_DNA"/>
</dbReference>
<evidence type="ECO:0000313" key="4">
    <source>
        <dbReference type="Proteomes" id="UP001060414"/>
    </source>
</evidence>
<gene>
    <name evidence="3" type="ORF">L9S41_16940</name>
</gene>
<dbReference type="Proteomes" id="UP001060414">
    <property type="component" value="Chromosome"/>
</dbReference>
<accession>A0ABY5ZKX7</accession>
<proteinExistence type="predicted"/>
<evidence type="ECO:0000256" key="1">
    <source>
        <dbReference type="SAM" id="SignalP"/>
    </source>
</evidence>
<feature type="chain" id="PRO_5047194301" evidence="1">
    <location>
        <begin position="31"/>
        <end position="134"/>
    </location>
</feature>
<dbReference type="Pfam" id="PF13767">
    <property type="entry name" value="DUF4168"/>
    <property type="match status" value="1"/>
</dbReference>
<organism evidence="3 4">
    <name type="scientific">Geoalkalibacter halelectricus</name>
    <dbReference type="NCBI Taxonomy" id="2847045"/>
    <lineage>
        <taxon>Bacteria</taxon>
        <taxon>Pseudomonadati</taxon>
        <taxon>Thermodesulfobacteriota</taxon>
        <taxon>Desulfuromonadia</taxon>
        <taxon>Desulfuromonadales</taxon>
        <taxon>Geoalkalibacteraceae</taxon>
        <taxon>Geoalkalibacter</taxon>
    </lineage>
</organism>
<protein>
    <submittedName>
        <fullName evidence="3">DUF4168 domain-containing protein</fullName>
    </submittedName>
</protein>
<feature type="domain" description="DUF4168" evidence="2">
    <location>
        <begin position="50"/>
        <end position="124"/>
    </location>
</feature>
<feature type="signal peptide" evidence="1">
    <location>
        <begin position="1"/>
        <end position="30"/>
    </location>
</feature>